<dbReference type="PRINTS" id="PR00237">
    <property type="entry name" value="GPCRRHODOPSN"/>
</dbReference>
<dbReference type="CDD" id="cd14978">
    <property type="entry name" value="7tmA_FMRFamide_R-like"/>
    <property type="match status" value="1"/>
</dbReference>
<dbReference type="GO" id="GO:0008528">
    <property type="term" value="F:G protein-coupled peptide receptor activity"/>
    <property type="evidence" value="ECO:0007669"/>
    <property type="project" value="InterPro"/>
</dbReference>
<dbReference type="PANTHER" id="PTHR46641:SF2">
    <property type="entry name" value="FMRFAMIDE RECEPTOR"/>
    <property type="match status" value="1"/>
</dbReference>
<gene>
    <name evidence="7" type="ORF">KQP761_LOCUS32300</name>
</gene>
<accession>A0A816FIV5</accession>
<dbReference type="Pfam" id="PF10324">
    <property type="entry name" value="7TM_GPCR_Srw"/>
    <property type="match status" value="1"/>
</dbReference>
<proteinExistence type="predicted"/>
<feature type="domain" description="G-protein coupled receptors family 1 profile" evidence="6">
    <location>
        <begin position="50"/>
        <end position="354"/>
    </location>
</feature>
<feature type="transmembrane region" description="Helical" evidence="5">
    <location>
        <begin position="68"/>
        <end position="91"/>
    </location>
</feature>
<dbReference type="PROSITE" id="PS50262">
    <property type="entry name" value="G_PROTEIN_RECEP_F1_2"/>
    <property type="match status" value="1"/>
</dbReference>
<feature type="transmembrane region" description="Helical" evidence="5">
    <location>
        <begin position="32"/>
        <end position="56"/>
    </location>
</feature>
<evidence type="ECO:0000256" key="5">
    <source>
        <dbReference type="SAM" id="Phobius"/>
    </source>
</evidence>
<evidence type="ECO:0000313" key="8">
    <source>
        <dbReference type="Proteomes" id="UP000663834"/>
    </source>
</evidence>
<dbReference type="Gene3D" id="1.20.1070.10">
    <property type="entry name" value="Rhodopsin 7-helix transmembrane proteins"/>
    <property type="match status" value="1"/>
</dbReference>
<feature type="transmembrane region" description="Helical" evidence="5">
    <location>
        <begin position="289"/>
        <end position="314"/>
    </location>
</feature>
<dbReference type="InterPro" id="IPR019427">
    <property type="entry name" value="7TM_GPCR_serpentine_rcpt_Srw"/>
</dbReference>
<organism evidence="7 8">
    <name type="scientific">Rotaria magnacalcarata</name>
    <dbReference type="NCBI Taxonomy" id="392030"/>
    <lineage>
        <taxon>Eukaryota</taxon>
        <taxon>Metazoa</taxon>
        <taxon>Spiralia</taxon>
        <taxon>Gnathifera</taxon>
        <taxon>Rotifera</taxon>
        <taxon>Eurotatoria</taxon>
        <taxon>Bdelloidea</taxon>
        <taxon>Philodinida</taxon>
        <taxon>Philodinidae</taxon>
        <taxon>Rotaria</taxon>
    </lineage>
</organism>
<sequence>MSNLSTSYNLTFAQDEIDNLWHNINNSPSDSVSYWISTTSLIFAIFGSISNLMSVIVLHRLSAQLSTFIYLTGLSLSDMITCLSIAITYILEYIVQRGRSTSITIFLRYVDIIFGGLAAGSRALSLWISTAVTMDRWILICYPIYGKSFCTLHRAKVVSRILFIIAFLYSIPLFFEYEVVQMPSVYQMIHFDNDSLSILDDNFHRKSMLVTKGYSDLARRRLYRWAYMFFNAIFVYTLPTITIVCFNLQLIRALHRVKSRTKRLKEKHNKNERTNHHGQHCSFQSKYSVTIIVIAMVLTLLICRSPTIVLWFLWSFELTIKIFFDSSSSSSVRRFHSIANLIAIINAATNFLPFCVFGQLFRTECLNIYCCRKITNEQLLQQTAKKPERYFHHTSNNSKTRPNDSVQQLKIDTENNIKNILSVNSETTLSLNQSTSIYSSTHIRLCDSPCSTAGLGQQHSKRELTTIPLLTETIDL</sequence>
<evidence type="ECO:0000256" key="3">
    <source>
        <dbReference type="ARBA" id="ARBA00022989"/>
    </source>
</evidence>
<protein>
    <recommendedName>
        <fullName evidence="6">G-protein coupled receptors family 1 profile domain-containing protein</fullName>
    </recommendedName>
</protein>
<evidence type="ECO:0000256" key="4">
    <source>
        <dbReference type="ARBA" id="ARBA00023136"/>
    </source>
</evidence>
<dbReference type="SUPFAM" id="SSF81321">
    <property type="entry name" value="Family A G protein-coupled receptor-like"/>
    <property type="match status" value="1"/>
</dbReference>
<evidence type="ECO:0000256" key="2">
    <source>
        <dbReference type="ARBA" id="ARBA00022692"/>
    </source>
</evidence>
<keyword evidence="4 5" id="KW-0472">Membrane</keyword>
<feature type="transmembrane region" description="Helical" evidence="5">
    <location>
        <begin position="157"/>
        <end position="175"/>
    </location>
</feature>
<dbReference type="InterPro" id="IPR052954">
    <property type="entry name" value="GPCR-Ligand_Int"/>
</dbReference>
<comment type="subcellular location">
    <subcellularLocation>
        <location evidence="1">Membrane</location>
    </subcellularLocation>
</comment>
<feature type="transmembrane region" description="Helical" evidence="5">
    <location>
        <begin position="225"/>
        <end position="250"/>
    </location>
</feature>
<evidence type="ECO:0000256" key="1">
    <source>
        <dbReference type="ARBA" id="ARBA00004370"/>
    </source>
</evidence>
<evidence type="ECO:0000259" key="6">
    <source>
        <dbReference type="PROSITE" id="PS50262"/>
    </source>
</evidence>
<keyword evidence="2 5" id="KW-0812">Transmembrane</keyword>
<dbReference type="InterPro" id="IPR017452">
    <property type="entry name" value="GPCR_Rhodpsn_7TM"/>
</dbReference>
<dbReference type="AlphaFoldDB" id="A0A816FIV5"/>
<evidence type="ECO:0000313" key="7">
    <source>
        <dbReference type="EMBL" id="CAF1662111.1"/>
    </source>
</evidence>
<dbReference type="GO" id="GO:0016020">
    <property type="term" value="C:membrane"/>
    <property type="evidence" value="ECO:0007669"/>
    <property type="project" value="UniProtKB-SubCell"/>
</dbReference>
<feature type="transmembrane region" description="Helical" evidence="5">
    <location>
        <begin position="103"/>
        <end position="120"/>
    </location>
</feature>
<feature type="transmembrane region" description="Helical" evidence="5">
    <location>
        <begin position="334"/>
        <end position="357"/>
    </location>
</feature>
<reference evidence="7" key="1">
    <citation type="submission" date="2021-02" db="EMBL/GenBank/DDBJ databases">
        <authorList>
            <person name="Nowell W R."/>
        </authorList>
    </citation>
    <scope>NUCLEOTIDE SEQUENCE</scope>
</reference>
<dbReference type="PANTHER" id="PTHR46641">
    <property type="entry name" value="FMRFAMIDE RECEPTOR-RELATED"/>
    <property type="match status" value="1"/>
</dbReference>
<dbReference type="Proteomes" id="UP000663834">
    <property type="component" value="Unassembled WGS sequence"/>
</dbReference>
<comment type="caution">
    <text evidence="7">The sequence shown here is derived from an EMBL/GenBank/DDBJ whole genome shotgun (WGS) entry which is preliminary data.</text>
</comment>
<name>A0A816FIV5_9BILA</name>
<dbReference type="InterPro" id="IPR000276">
    <property type="entry name" value="GPCR_Rhodpsn"/>
</dbReference>
<keyword evidence="3 5" id="KW-1133">Transmembrane helix</keyword>
<dbReference type="EMBL" id="CAJNOW010018014">
    <property type="protein sequence ID" value="CAF1662111.1"/>
    <property type="molecule type" value="Genomic_DNA"/>
</dbReference>
<dbReference type="OrthoDB" id="10011262at2759"/>